<comment type="caution">
    <text evidence="2">The sequence shown here is derived from an EMBL/GenBank/DDBJ whole genome shotgun (WGS) entry which is preliminary data.</text>
</comment>
<dbReference type="AlphaFoldDB" id="A0A2U1F6N2"/>
<feature type="compositionally biased region" description="Basic and acidic residues" evidence="1">
    <location>
        <begin position="24"/>
        <end position="34"/>
    </location>
</feature>
<protein>
    <submittedName>
        <fullName evidence="2">Uncharacterized protein</fullName>
    </submittedName>
</protein>
<evidence type="ECO:0000256" key="1">
    <source>
        <dbReference type="SAM" id="MobiDB-lite"/>
    </source>
</evidence>
<feature type="region of interest" description="Disordered" evidence="1">
    <location>
        <begin position="24"/>
        <end position="48"/>
    </location>
</feature>
<keyword evidence="3" id="KW-1185">Reference proteome</keyword>
<reference evidence="2 3" key="1">
    <citation type="submission" date="2018-04" db="EMBL/GenBank/DDBJ databases">
        <title>Genomic Encyclopedia of Type Strains, Phase IV (KMG-IV): sequencing the most valuable type-strain genomes for metagenomic binning, comparative biology and taxonomic classification.</title>
        <authorList>
            <person name="Goeker M."/>
        </authorList>
    </citation>
    <scope>NUCLEOTIDE SEQUENCE [LARGE SCALE GENOMIC DNA]</scope>
    <source>
        <strain evidence="2 3">DSM 45771</strain>
    </source>
</reference>
<accession>A0A2U1F6N2</accession>
<evidence type="ECO:0000313" key="2">
    <source>
        <dbReference type="EMBL" id="PVZ07857.1"/>
    </source>
</evidence>
<proteinExistence type="predicted"/>
<dbReference type="EMBL" id="QEKW01000010">
    <property type="protein sequence ID" value="PVZ07857.1"/>
    <property type="molecule type" value="Genomic_DNA"/>
</dbReference>
<organism evidence="2 3">
    <name type="scientific">Actinomycetospora cinnamomea</name>
    <dbReference type="NCBI Taxonomy" id="663609"/>
    <lineage>
        <taxon>Bacteria</taxon>
        <taxon>Bacillati</taxon>
        <taxon>Actinomycetota</taxon>
        <taxon>Actinomycetes</taxon>
        <taxon>Pseudonocardiales</taxon>
        <taxon>Pseudonocardiaceae</taxon>
        <taxon>Actinomycetospora</taxon>
    </lineage>
</organism>
<dbReference type="RefSeq" id="WP_133251961.1">
    <property type="nucleotide sequence ID" value="NZ_QEKW01000010.1"/>
</dbReference>
<sequence length="120" mass="13227">MIDEEEHLARPVASLAEQVRAIDDLADPRGDRRAGHLHIRNGDDGYEPGQPAATRLELIAQHTDVIDTAVRERLALIAEEIAEGGAWAAVFQAAGAEDDGMLQDELVEEVHDLLDQREER</sequence>
<name>A0A2U1F6N2_9PSEU</name>
<evidence type="ECO:0000313" key="3">
    <source>
        <dbReference type="Proteomes" id="UP000245639"/>
    </source>
</evidence>
<gene>
    <name evidence="2" type="ORF">C8D89_11010</name>
</gene>
<dbReference type="Proteomes" id="UP000245639">
    <property type="component" value="Unassembled WGS sequence"/>
</dbReference>